<dbReference type="AlphaFoldDB" id="A0A8J3QBN3"/>
<evidence type="ECO:0000256" key="1">
    <source>
        <dbReference type="SAM" id="MobiDB-lite"/>
    </source>
</evidence>
<dbReference type="RefSeq" id="WP_203910773.1">
    <property type="nucleotide sequence ID" value="NZ_BONY01000032.1"/>
</dbReference>
<evidence type="ECO:0008006" key="4">
    <source>
        <dbReference type="Google" id="ProtNLM"/>
    </source>
</evidence>
<dbReference type="Proteomes" id="UP000612899">
    <property type="component" value="Unassembled WGS sequence"/>
</dbReference>
<proteinExistence type="predicted"/>
<name>A0A8J3QBN3_9ACTN</name>
<comment type="caution">
    <text evidence="2">The sequence shown here is derived from an EMBL/GenBank/DDBJ whole genome shotgun (WGS) entry which is preliminary data.</text>
</comment>
<accession>A0A8J3QBN3</accession>
<gene>
    <name evidence="2" type="ORF">Rhe02_50310</name>
</gene>
<dbReference type="PROSITE" id="PS51257">
    <property type="entry name" value="PROKAR_LIPOPROTEIN"/>
    <property type="match status" value="1"/>
</dbReference>
<keyword evidence="3" id="KW-1185">Reference proteome</keyword>
<sequence>MKLIALGMAAVLVVSGCDTPPEKGVATAQTPTAVAGGAPEPVPTKETDYDKALRFTRCMTDNGVPTNDPVLGEMLPTGLSWGPGVTAAAIEAQRAAWGKCKALLPQTWPVKLDQREIERSRNYVLCMRENGIPEPIADANGVVDQPTDDQLYRMPGYDQAVAKCRHLVDDPANDHQD</sequence>
<feature type="region of interest" description="Disordered" evidence="1">
    <location>
        <begin position="24"/>
        <end position="46"/>
    </location>
</feature>
<evidence type="ECO:0000313" key="3">
    <source>
        <dbReference type="Proteomes" id="UP000612899"/>
    </source>
</evidence>
<evidence type="ECO:0000313" key="2">
    <source>
        <dbReference type="EMBL" id="GIH06964.1"/>
    </source>
</evidence>
<protein>
    <recommendedName>
        <fullName evidence="4">Lipoprotein</fullName>
    </recommendedName>
</protein>
<organism evidence="2 3">
    <name type="scientific">Rhizocola hellebori</name>
    <dbReference type="NCBI Taxonomy" id="1392758"/>
    <lineage>
        <taxon>Bacteria</taxon>
        <taxon>Bacillati</taxon>
        <taxon>Actinomycetota</taxon>
        <taxon>Actinomycetes</taxon>
        <taxon>Micromonosporales</taxon>
        <taxon>Micromonosporaceae</taxon>
        <taxon>Rhizocola</taxon>
    </lineage>
</organism>
<reference evidence="2" key="1">
    <citation type="submission" date="2021-01" db="EMBL/GenBank/DDBJ databases">
        <title>Whole genome shotgun sequence of Rhizocola hellebori NBRC 109834.</title>
        <authorList>
            <person name="Komaki H."/>
            <person name="Tamura T."/>
        </authorList>
    </citation>
    <scope>NUCLEOTIDE SEQUENCE</scope>
    <source>
        <strain evidence="2">NBRC 109834</strain>
    </source>
</reference>
<dbReference type="EMBL" id="BONY01000032">
    <property type="protein sequence ID" value="GIH06964.1"/>
    <property type="molecule type" value="Genomic_DNA"/>
</dbReference>